<keyword evidence="7 12" id="KW-0472">Membrane</keyword>
<organism evidence="15 16">
    <name type="scientific">Gigaspora margarita</name>
    <dbReference type="NCBI Taxonomy" id="4874"/>
    <lineage>
        <taxon>Eukaryota</taxon>
        <taxon>Fungi</taxon>
        <taxon>Fungi incertae sedis</taxon>
        <taxon>Mucoromycota</taxon>
        <taxon>Glomeromycotina</taxon>
        <taxon>Glomeromycetes</taxon>
        <taxon>Diversisporales</taxon>
        <taxon>Gigasporaceae</taxon>
        <taxon>Gigaspora</taxon>
    </lineage>
</organism>
<dbReference type="Pfam" id="PF12796">
    <property type="entry name" value="Ank_2"/>
    <property type="match status" value="2"/>
</dbReference>
<dbReference type="PROSITE" id="PS50216">
    <property type="entry name" value="DHHC"/>
    <property type="match status" value="1"/>
</dbReference>
<dbReference type="EMBL" id="WTPW01000862">
    <property type="protein sequence ID" value="KAF0473764.1"/>
    <property type="molecule type" value="Genomic_DNA"/>
</dbReference>
<reference evidence="15 16" key="1">
    <citation type="journal article" date="2019" name="Environ. Microbiol.">
        <title>At the nexus of three kingdoms: the genome of the mycorrhizal fungus Gigaspora margarita provides insights into plant, endobacterial and fungal interactions.</title>
        <authorList>
            <person name="Venice F."/>
            <person name="Ghignone S."/>
            <person name="Salvioli di Fossalunga A."/>
            <person name="Amselem J."/>
            <person name="Novero M."/>
            <person name="Xianan X."/>
            <person name="Sedzielewska Toro K."/>
            <person name="Morin E."/>
            <person name="Lipzen A."/>
            <person name="Grigoriev I.V."/>
            <person name="Henrissat B."/>
            <person name="Martin F.M."/>
            <person name="Bonfante P."/>
        </authorList>
    </citation>
    <scope>NUCLEOTIDE SEQUENCE [LARGE SCALE GENOMIC DNA]</scope>
    <source>
        <strain evidence="15 16">BEG34</strain>
    </source>
</reference>
<evidence type="ECO:0000256" key="13">
    <source>
        <dbReference type="SAM" id="MobiDB-lite"/>
    </source>
</evidence>
<keyword evidence="9" id="KW-0449">Lipoprotein</keyword>
<feature type="repeat" description="ANK" evidence="11">
    <location>
        <begin position="211"/>
        <end position="243"/>
    </location>
</feature>
<evidence type="ECO:0000256" key="11">
    <source>
        <dbReference type="PROSITE-ProRule" id="PRU00023"/>
    </source>
</evidence>
<evidence type="ECO:0000256" key="2">
    <source>
        <dbReference type="ARBA" id="ARBA00010104"/>
    </source>
</evidence>
<evidence type="ECO:0000256" key="10">
    <source>
        <dbReference type="ARBA" id="ARBA00048048"/>
    </source>
</evidence>
<dbReference type="PROSITE" id="PS50088">
    <property type="entry name" value="ANK_REPEAT"/>
    <property type="match status" value="3"/>
</dbReference>
<dbReference type="EC" id="2.3.1.225" evidence="12"/>
<evidence type="ECO:0000256" key="3">
    <source>
        <dbReference type="ARBA" id="ARBA00022692"/>
    </source>
</evidence>
<keyword evidence="16" id="KW-1185">Reference proteome</keyword>
<evidence type="ECO:0000256" key="1">
    <source>
        <dbReference type="ARBA" id="ARBA00004141"/>
    </source>
</evidence>
<feature type="repeat" description="ANK" evidence="11">
    <location>
        <begin position="115"/>
        <end position="144"/>
    </location>
</feature>
<dbReference type="Gene3D" id="1.25.40.20">
    <property type="entry name" value="Ankyrin repeat-containing domain"/>
    <property type="match status" value="1"/>
</dbReference>
<evidence type="ECO:0000313" key="16">
    <source>
        <dbReference type="Proteomes" id="UP000439903"/>
    </source>
</evidence>
<keyword evidence="12 15" id="KW-0808">Transferase</keyword>
<dbReference type="Proteomes" id="UP000439903">
    <property type="component" value="Unassembled WGS sequence"/>
</dbReference>
<proteinExistence type="inferred from homology"/>
<feature type="region of interest" description="Disordered" evidence="13">
    <location>
        <begin position="1"/>
        <end position="27"/>
    </location>
</feature>
<feature type="domain" description="Palmitoyltransferase DHHC" evidence="14">
    <location>
        <begin position="426"/>
        <end position="562"/>
    </location>
</feature>
<keyword evidence="3 12" id="KW-0812">Transmembrane</keyword>
<dbReference type="Pfam" id="PF01529">
    <property type="entry name" value="DHHC"/>
    <property type="match status" value="1"/>
</dbReference>
<keyword evidence="5 12" id="KW-1133">Transmembrane helix</keyword>
<evidence type="ECO:0000256" key="7">
    <source>
        <dbReference type="ARBA" id="ARBA00023136"/>
    </source>
</evidence>
<dbReference type="OrthoDB" id="6781668at2759"/>
<comment type="similarity">
    <text evidence="2">Belongs to the DHHC palmitoyltransferase family. AKR/ZDHHC17 subfamily.</text>
</comment>
<dbReference type="InterPro" id="IPR001594">
    <property type="entry name" value="Palmitoyltrfase_DHHC"/>
</dbReference>
<keyword evidence="4" id="KW-0677">Repeat</keyword>
<keyword evidence="6 11" id="KW-0040">ANK repeat</keyword>
<accession>A0A8H4ABR8</accession>
<evidence type="ECO:0000256" key="6">
    <source>
        <dbReference type="ARBA" id="ARBA00023043"/>
    </source>
</evidence>
<sequence length="688" mass="78475">MSSTSAEFEPIKKDVSESTNESDITEVKQPVETMNSKVSDDINFSEMTIHQASRQGMLHIVKDMIESGFAKATDRDSNNVTPLHFAAISNHVSIAKYLIDNGAEIDAFGGDLIATPLHWASRNGHLPSVTLLINHGANPSLRDSQGFDCLHLAVHSSNPMLVLYFIFLDMAVDTQDSSEHTPLMWAAYQCDPLTVDILVRLGASLSKVNNTQLTPLHFAAMKCDKMCLRKLIEAGANINAKDENGKTPFDIVKEVKATEKWKKAVRETGLKKDGKRNPYLFEKKITFIILYIIPFFLLYIALLTLAHLPWFIGLPLAILEYIICHIIVTKVFIRVQLTVEFMRTPYLSSIFQASAFFVGATWIYKLLFATSFLYSANIIFITTFATSMYSFYVVVLGDPGFIPKSQSREEQKQLVIELANKGMLDARHLCTTCLIKKPLRSKHCKICNRCVARLDHHCPWIYNCIGVKSHRIFMVFLPLMITSILSFEYISYTYFVISAPPYVPIESEPCWLSDTYCGFFQYDGWTAALCVWSALQLPWLLILLCFQIYQISSAKTTNEVMNFHRYSYFTNKSPNVGGNGINDANEIINKTDTTHQQNECESKCKHHHKHNHFSRIRKVFERRDDVVNPFDFGCWNNWVGFWSEGKRGMLQNVDWYEVFDTSFIEPHDDDIKSRAGGYTSLKRDEEVV</sequence>
<comment type="domain">
    <text evidence="12">The DHHC domain is required for palmitoyltransferase activity.</text>
</comment>
<dbReference type="PANTHER" id="PTHR24161:SF85">
    <property type="entry name" value="PALMITOYLTRANSFERASE HIP14"/>
    <property type="match status" value="1"/>
</dbReference>
<keyword evidence="8" id="KW-0564">Palmitate</keyword>
<evidence type="ECO:0000256" key="12">
    <source>
        <dbReference type="RuleBase" id="RU079119"/>
    </source>
</evidence>
<evidence type="ECO:0000256" key="8">
    <source>
        <dbReference type="ARBA" id="ARBA00023139"/>
    </source>
</evidence>
<dbReference type="InterPro" id="IPR002110">
    <property type="entry name" value="Ankyrin_rpt"/>
</dbReference>
<feature type="repeat" description="ANK" evidence="11">
    <location>
        <begin position="78"/>
        <end position="110"/>
    </location>
</feature>
<dbReference type="GO" id="GO:0019706">
    <property type="term" value="F:protein-cysteine S-palmitoyltransferase activity"/>
    <property type="evidence" value="ECO:0007669"/>
    <property type="project" value="UniProtKB-EC"/>
</dbReference>
<dbReference type="SMART" id="SM00248">
    <property type="entry name" value="ANK"/>
    <property type="match status" value="5"/>
</dbReference>
<evidence type="ECO:0000259" key="14">
    <source>
        <dbReference type="Pfam" id="PF01529"/>
    </source>
</evidence>
<name>A0A8H4ABR8_GIGMA</name>
<protein>
    <recommendedName>
        <fullName evidence="12">Palmitoyltransferase</fullName>
        <ecNumber evidence="12">2.3.1.225</ecNumber>
    </recommendedName>
</protein>
<comment type="subcellular location">
    <subcellularLocation>
        <location evidence="1">Membrane</location>
        <topology evidence="1">Multi-pass membrane protein</topology>
    </subcellularLocation>
</comment>
<keyword evidence="12" id="KW-0012">Acyltransferase</keyword>
<feature type="transmembrane region" description="Helical" evidence="12">
    <location>
        <begin position="525"/>
        <end position="546"/>
    </location>
</feature>
<gene>
    <name evidence="15" type="ORF">F8M41_024838</name>
</gene>
<dbReference type="PRINTS" id="PR01415">
    <property type="entry name" value="ANKYRIN"/>
</dbReference>
<feature type="transmembrane region" description="Helical" evidence="12">
    <location>
        <begin position="376"/>
        <end position="397"/>
    </location>
</feature>
<dbReference type="PANTHER" id="PTHR24161">
    <property type="entry name" value="ANK_REP_REGION DOMAIN-CONTAINING PROTEIN-RELATED"/>
    <property type="match status" value="1"/>
</dbReference>
<comment type="catalytic activity">
    <reaction evidence="10 12">
        <text>L-cysteinyl-[protein] + hexadecanoyl-CoA = S-hexadecanoyl-L-cysteinyl-[protein] + CoA</text>
        <dbReference type="Rhea" id="RHEA:36683"/>
        <dbReference type="Rhea" id="RHEA-COMP:10131"/>
        <dbReference type="Rhea" id="RHEA-COMP:11032"/>
        <dbReference type="ChEBI" id="CHEBI:29950"/>
        <dbReference type="ChEBI" id="CHEBI:57287"/>
        <dbReference type="ChEBI" id="CHEBI:57379"/>
        <dbReference type="ChEBI" id="CHEBI:74151"/>
        <dbReference type="EC" id="2.3.1.225"/>
    </reaction>
</comment>
<dbReference type="AlphaFoldDB" id="A0A8H4ABR8"/>
<dbReference type="GO" id="GO:0016020">
    <property type="term" value="C:membrane"/>
    <property type="evidence" value="ECO:0007669"/>
    <property type="project" value="UniProtKB-SubCell"/>
</dbReference>
<feature type="transmembrane region" description="Helical" evidence="12">
    <location>
        <begin position="472"/>
        <end position="497"/>
    </location>
</feature>
<feature type="transmembrane region" description="Helical" evidence="12">
    <location>
        <begin position="285"/>
        <end position="306"/>
    </location>
</feature>
<dbReference type="PROSITE" id="PS50297">
    <property type="entry name" value="ANK_REP_REGION"/>
    <property type="match status" value="3"/>
</dbReference>
<feature type="transmembrane region" description="Helical" evidence="12">
    <location>
        <begin position="345"/>
        <end position="364"/>
    </location>
</feature>
<evidence type="ECO:0000256" key="4">
    <source>
        <dbReference type="ARBA" id="ARBA00022737"/>
    </source>
</evidence>
<evidence type="ECO:0000256" key="5">
    <source>
        <dbReference type="ARBA" id="ARBA00022989"/>
    </source>
</evidence>
<dbReference type="SUPFAM" id="SSF48403">
    <property type="entry name" value="Ankyrin repeat"/>
    <property type="match status" value="1"/>
</dbReference>
<evidence type="ECO:0000256" key="9">
    <source>
        <dbReference type="ARBA" id="ARBA00023288"/>
    </source>
</evidence>
<comment type="caution">
    <text evidence="15">The sequence shown here is derived from an EMBL/GenBank/DDBJ whole genome shotgun (WGS) entry which is preliminary data.</text>
</comment>
<dbReference type="InterPro" id="IPR036770">
    <property type="entry name" value="Ankyrin_rpt-contain_sf"/>
</dbReference>
<evidence type="ECO:0000313" key="15">
    <source>
        <dbReference type="EMBL" id="KAF0473764.1"/>
    </source>
</evidence>
<feature type="transmembrane region" description="Helical" evidence="12">
    <location>
        <begin position="312"/>
        <end position="333"/>
    </location>
</feature>